<name>A0A8J2MPP8_COTCN</name>
<evidence type="ECO:0000313" key="2">
    <source>
        <dbReference type="EMBL" id="CAG5100761.1"/>
    </source>
</evidence>
<evidence type="ECO:0000256" key="1">
    <source>
        <dbReference type="PROSITE-ProRule" id="PRU00023"/>
    </source>
</evidence>
<dbReference type="Pfam" id="PF12796">
    <property type="entry name" value="Ank_2"/>
    <property type="match status" value="1"/>
</dbReference>
<dbReference type="PROSITE" id="PS50297">
    <property type="entry name" value="ANK_REP_REGION"/>
    <property type="match status" value="2"/>
</dbReference>
<dbReference type="Proteomes" id="UP000786811">
    <property type="component" value="Unassembled WGS sequence"/>
</dbReference>
<dbReference type="PANTHER" id="PTHR24118:SF99">
    <property type="entry name" value="POTE ANKYRIN DOMAIN FAMILY MEMBER 3C-RELATED"/>
    <property type="match status" value="1"/>
</dbReference>
<dbReference type="PROSITE" id="PS50088">
    <property type="entry name" value="ANK_REPEAT"/>
    <property type="match status" value="2"/>
</dbReference>
<keyword evidence="3" id="KW-1185">Reference proteome</keyword>
<feature type="repeat" description="ANK" evidence="1">
    <location>
        <begin position="156"/>
        <end position="188"/>
    </location>
</feature>
<proteinExistence type="predicted"/>
<keyword evidence="1" id="KW-0040">ANK repeat</keyword>
<dbReference type="Pfam" id="PF00023">
    <property type="entry name" value="Ank"/>
    <property type="match status" value="1"/>
</dbReference>
<sequence length="462" mass="53481">MDNLREKIKDFIIFRDLSQLNYEQVRDYIMSKNLSVDTVVRVYEKDRIKIPDLKLSPQIRPKKDFFEYTILHLALYVYDDEFLDFLLENNANTELRTEHLGPVILSAISLNRLKYVKKLVAAGTDVNQIICAKDTYEEYNGRLNDEDHYNIHLDYHEYTPLEFAVNQNAYEIAKYLISQGADVQERDFYGEIGDSPMGIAALANNVGMLKLLIKHGADINGGDINGVTPLMKVAYEDESSETLRFLLSQPFIEINSLTNDKKSCLHYPEIWYVKITVDEPESNLQDLLDASCDVNIVNNHGELPIDTYGDKEKCLEIMKKHIVKLMAAGFYVCARNKEVVSGSELRNFRVQCDKEVEVMKNTHGIMAGFSLFDILHRSYHKLALRIKDGDEDKFDDKMASKFSLYAGMIQYRLEKAGQRRKLFNQVENILYKVFSGYLPATFIHEMFFYFSNFELSKLVENK</sequence>
<comment type="caution">
    <text evidence="2">The sequence shown here is derived from an EMBL/GenBank/DDBJ whole genome shotgun (WGS) entry which is preliminary data.</text>
</comment>
<dbReference type="Gene3D" id="1.25.40.20">
    <property type="entry name" value="Ankyrin repeat-containing domain"/>
    <property type="match status" value="1"/>
</dbReference>
<dbReference type="InterPro" id="IPR036770">
    <property type="entry name" value="Ankyrin_rpt-contain_sf"/>
</dbReference>
<feature type="repeat" description="ANK" evidence="1">
    <location>
        <begin position="192"/>
        <end position="224"/>
    </location>
</feature>
<dbReference type="InterPro" id="IPR002110">
    <property type="entry name" value="Ankyrin_rpt"/>
</dbReference>
<dbReference type="SMART" id="SM00248">
    <property type="entry name" value="ANK"/>
    <property type="match status" value="5"/>
</dbReference>
<dbReference type="AlphaFoldDB" id="A0A8J2MPP8"/>
<dbReference type="SUPFAM" id="SSF48403">
    <property type="entry name" value="Ankyrin repeat"/>
    <property type="match status" value="1"/>
</dbReference>
<dbReference type="PANTHER" id="PTHR24118">
    <property type="entry name" value="POTE ANKYRIN DOMAIN"/>
    <property type="match status" value="1"/>
</dbReference>
<protein>
    <submittedName>
        <fullName evidence="2">Similar to FPV218: Putative ankyrin repeat protein FPV218 (Fowlpox virus (Strain NVSL))</fullName>
    </submittedName>
</protein>
<accession>A0A8J2MPP8</accession>
<gene>
    <name evidence="2" type="ORF">HICCMSTLAB_LOCUS9834</name>
</gene>
<reference evidence="2" key="1">
    <citation type="submission" date="2021-04" db="EMBL/GenBank/DDBJ databases">
        <authorList>
            <person name="Chebbi M.A.C M."/>
        </authorList>
    </citation>
    <scope>NUCLEOTIDE SEQUENCE</scope>
</reference>
<dbReference type="EMBL" id="CAJNRD030001122">
    <property type="protein sequence ID" value="CAG5100761.1"/>
    <property type="molecule type" value="Genomic_DNA"/>
</dbReference>
<evidence type="ECO:0000313" key="3">
    <source>
        <dbReference type="Proteomes" id="UP000786811"/>
    </source>
</evidence>
<organism evidence="2 3">
    <name type="scientific">Cotesia congregata</name>
    <name type="common">Parasitoid wasp</name>
    <name type="synonym">Apanteles congregatus</name>
    <dbReference type="NCBI Taxonomy" id="51543"/>
    <lineage>
        <taxon>Eukaryota</taxon>
        <taxon>Metazoa</taxon>
        <taxon>Ecdysozoa</taxon>
        <taxon>Arthropoda</taxon>
        <taxon>Hexapoda</taxon>
        <taxon>Insecta</taxon>
        <taxon>Pterygota</taxon>
        <taxon>Neoptera</taxon>
        <taxon>Endopterygota</taxon>
        <taxon>Hymenoptera</taxon>
        <taxon>Apocrita</taxon>
        <taxon>Ichneumonoidea</taxon>
        <taxon>Braconidae</taxon>
        <taxon>Microgastrinae</taxon>
        <taxon>Cotesia</taxon>
    </lineage>
</organism>
<dbReference type="OrthoDB" id="448455at2759"/>